<organism evidence="1 2">
    <name type="scientific">Cricetulus griseus</name>
    <name type="common">Chinese hamster</name>
    <name type="synonym">Cricetulus barabensis griseus</name>
    <dbReference type="NCBI Taxonomy" id="10029"/>
    <lineage>
        <taxon>Eukaryota</taxon>
        <taxon>Metazoa</taxon>
        <taxon>Chordata</taxon>
        <taxon>Craniata</taxon>
        <taxon>Vertebrata</taxon>
        <taxon>Euteleostomi</taxon>
        <taxon>Mammalia</taxon>
        <taxon>Eutheria</taxon>
        <taxon>Euarchontoglires</taxon>
        <taxon>Glires</taxon>
        <taxon>Rodentia</taxon>
        <taxon>Myomorpha</taxon>
        <taxon>Muroidea</taxon>
        <taxon>Cricetidae</taxon>
        <taxon>Cricetinae</taxon>
        <taxon>Cricetulus</taxon>
    </lineage>
</organism>
<gene>
    <name evidence="1" type="ORF">I79_006963</name>
</gene>
<dbReference type="EMBL" id="JH000225">
    <property type="protein sequence ID" value="EGV92201.1"/>
    <property type="molecule type" value="Genomic_DNA"/>
</dbReference>
<dbReference type="AlphaFoldDB" id="G3H997"/>
<protein>
    <submittedName>
        <fullName evidence="1">Uncharacterized protein</fullName>
    </submittedName>
</protein>
<proteinExistence type="predicted"/>
<evidence type="ECO:0000313" key="2">
    <source>
        <dbReference type="Proteomes" id="UP000001075"/>
    </source>
</evidence>
<name>G3H997_CRIGR</name>
<dbReference type="InParanoid" id="G3H997"/>
<dbReference type="Proteomes" id="UP000001075">
    <property type="component" value="Unassembled WGS sequence"/>
</dbReference>
<reference evidence="2" key="1">
    <citation type="journal article" date="2011" name="Nat. Biotechnol.">
        <title>The genomic sequence of the Chinese hamster ovary (CHO)-K1 cell line.</title>
        <authorList>
            <person name="Xu X."/>
            <person name="Nagarajan H."/>
            <person name="Lewis N.E."/>
            <person name="Pan S."/>
            <person name="Cai Z."/>
            <person name="Liu X."/>
            <person name="Chen W."/>
            <person name="Xie M."/>
            <person name="Wang W."/>
            <person name="Hammond S."/>
            <person name="Andersen M.R."/>
            <person name="Neff N."/>
            <person name="Passarelli B."/>
            <person name="Koh W."/>
            <person name="Fan H.C."/>
            <person name="Wang J."/>
            <person name="Gui Y."/>
            <person name="Lee K.H."/>
            <person name="Betenbaugh M.J."/>
            <person name="Quake S.R."/>
            <person name="Famili I."/>
            <person name="Palsson B.O."/>
            <person name="Wang J."/>
        </authorList>
    </citation>
    <scope>NUCLEOTIDE SEQUENCE [LARGE SCALE GENOMIC DNA]</scope>
    <source>
        <strain evidence="2">CHO K1 cell line</strain>
    </source>
</reference>
<sequence>MGLGVKEDSGKCSWEVVIQTGSDIVRRLIFKHGETESGPFPLRFLQQPYDPLPREDSNGRCLIR</sequence>
<evidence type="ECO:0000313" key="1">
    <source>
        <dbReference type="EMBL" id="EGV92201.1"/>
    </source>
</evidence>
<accession>G3H997</accession>